<dbReference type="Pfam" id="PF00069">
    <property type="entry name" value="Pkinase"/>
    <property type="match status" value="1"/>
</dbReference>
<dbReference type="Proteomes" id="UP000019478">
    <property type="component" value="Unassembled WGS sequence"/>
</dbReference>
<organism evidence="7 8">
    <name type="scientific">Capronia epimyces CBS 606.96</name>
    <dbReference type="NCBI Taxonomy" id="1182542"/>
    <lineage>
        <taxon>Eukaryota</taxon>
        <taxon>Fungi</taxon>
        <taxon>Dikarya</taxon>
        <taxon>Ascomycota</taxon>
        <taxon>Pezizomycotina</taxon>
        <taxon>Eurotiomycetes</taxon>
        <taxon>Chaetothyriomycetidae</taxon>
        <taxon>Chaetothyriales</taxon>
        <taxon>Herpotrichiellaceae</taxon>
        <taxon>Capronia</taxon>
    </lineage>
</organism>
<keyword evidence="1" id="KW-0808">Transferase</keyword>
<dbReference type="GO" id="GO:0004674">
    <property type="term" value="F:protein serine/threonine kinase activity"/>
    <property type="evidence" value="ECO:0007669"/>
    <property type="project" value="UniProtKB-KW"/>
</dbReference>
<dbReference type="AlphaFoldDB" id="W9YAZ2"/>
<dbReference type="SUPFAM" id="SSF56112">
    <property type="entry name" value="Protein kinase-like (PK-like)"/>
    <property type="match status" value="1"/>
</dbReference>
<keyword evidence="7" id="KW-0723">Serine/threonine-protein kinase</keyword>
<dbReference type="EMBL" id="AMGY01000007">
    <property type="protein sequence ID" value="EXJ79539.1"/>
    <property type="molecule type" value="Genomic_DNA"/>
</dbReference>
<reference evidence="7 8" key="1">
    <citation type="submission" date="2013-03" db="EMBL/GenBank/DDBJ databases">
        <title>The Genome Sequence of Capronia epimyces CBS 606.96.</title>
        <authorList>
            <consortium name="The Broad Institute Genomics Platform"/>
            <person name="Cuomo C."/>
            <person name="de Hoog S."/>
            <person name="Gorbushina A."/>
            <person name="Walker B."/>
            <person name="Young S.K."/>
            <person name="Zeng Q."/>
            <person name="Gargeya S."/>
            <person name="Fitzgerald M."/>
            <person name="Haas B."/>
            <person name="Abouelleil A."/>
            <person name="Allen A.W."/>
            <person name="Alvarado L."/>
            <person name="Arachchi H.M."/>
            <person name="Berlin A.M."/>
            <person name="Chapman S.B."/>
            <person name="Gainer-Dewar J."/>
            <person name="Goldberg J."/>
            <person name="Griggs A."/>
            <person name="Gujja S."/>
            <person name="Hansen M."/>
            <person name="Howarth C."/>
            <person name="Imamovic A."/>
            <person name="Ireland A."/>
            <person name="Larimer J."/>
            <person name="McCowan C."/>
            <person name="Murphy C."/>
            <person name="Pearson M."/>
            <person name="Poon T.W."/>
            <person name="Priest M."/>
            <person name="Roberts A."/>
            <person name="Saif S."/>
            <person name="Shea T."/>
            <person name="Sisk P."/>
            <person name="Sykes S."/>
            <person name="Wortman J."/>
            <person name="Nusbaum C."/>
            <person name="Birren B."/>
        </authorList>
    </citation>
    <scope>NUCLEOTIDE SEQUENCE [LARGE SCALE GENOMIC DNA]</scope>
    <source>
        <strain evidence="7 8">CBS 606.96</strain>
    </source>
</reference>
<dbReference type="HOGENOM" id="CLU_037228_0_0_1"/>
<protein>
    <submittedName>
        <fullName evidence="7">Serine/threonine protein kinase</fullName>
    </submittedName>
</protein>
<evidence type="ECO:0000256" key="1">
    <source>
        <dbReference type="ARBA" id="ARBA00022679"/>
    </source>
</evidence>
<dbReference type="RefSeq" id="XP_007736113.1">
    <property type="nucleotide sequence ID" value="XM_007737923.1"/>
</dbReference>
<name>W9YAZ2_9EURO</name>
<dbReference type="GO" id="GO:0005737">
    <property type="term" value="C:cytoplasm"/>
    <property type="evidence" value="ECO:0007669"/>
    <property type="project" value="TreeGrafter"/>
</dbReference>
<dbReference type="PROSITE" id="PS00108">
    <property type="entry name" value="PROTEIN_KINASE_ST"/>
    <property type="match status" value="1"/>
</dbReference>
<dbReference type="GO" id="GO:0005524">
    <property type="term" value="F:ATP binding"/>
    <property type="evidence" value="ECO:0007669"/>
    <property type="project" value="UniProtKB-KW"/>
</dbReference>
<evidence type="ECO:0000256" key="2">
    <source>
        <dbReference type="ARBA" id="ARBA00022741"/>
    </source>
</evidence>
<dbReference type="InterPro" id="IPR000719">
    <property type="entry name" value="Prot_kinase_dom"/>
</dbReference>
<dbReference type="Gene3D" id="1.10.510.10">
    <property type="entry name" value="Transferase(Phosphotransferase) domain 1"/>
    <property type="match status" value="1"/>
</dbReference>
<dbReference type="InterPro" id="IPR011009">
    <property type="entry name" value="Kinase-like_dom_sf"/>
</dbReference>
<dbReference type="GeneID" id="19171913"/>
<keyword evidence="4" id="KW-0067">ATP-binding</keyword>
<gene>
    <name evidence="7" type="ORF">A1O3_07818</name>
</gene>
<evidence type="ECO:0000256" key="3">
    <source>
        <dbReference type="ARBA" id="ARBA00022777"/>
    </source>
</evidence>
<sequence>MAGRSDEQDTQRLSEYERLQAAHLAVSASPVDPGFDEFARLVPCNPAARLAFHDLALELTKTKDLAHYQKFMHVSSHVPTGDLSAKKSLLRREDTDSDFSDSSMDQAGPTTQYTGHFRFSLSCLPTDFRRGWVVGAGRRDQPDLGVDFRITMNGARDYVRGRHVQFLHNREFGTFLFKAISTRLHTSLNGMVVDKEGCLVSHPSQNIGIGNLTYNLEFAQDDAVKARYIRGLHDLMRENPRFQRYPMSSFDPTPAANQYIIDRYLIQAPQAAGAYGVVSAAAHLTTGNVYAVKRLTRTDHNRNSIRHEVEIMEVVGNHPHVCSLVDTDFGKADRRSLRTSRVDTVHLILTPLATRTLEAFVGGLEARPLCLKALHHVAQGLRHIHAMGIIHRDVKPSNLLIAEPFRVVVADFGHSTHEKASRNHKMGTIWYLAPEIVELKTSSHAKGHWSPASDVFAYGLVGYELIHGEIRRAGGFINNTVLDRLLTMVNGSQEPIDTLLQASLSRDPDQRPSMSDICLESFWGEAETTTNDSKRKPPLE</sequence>
<dbReference type="SMART" id="SM00220">
    <property type="entry name" value="S_TKc"/>
    <property type="match status" value="1"/>
</dbReference>
<keyword evidence="3 7" id="KW-0418">Kinase</keyword>
<dbReference type="PANTHER" id="PTHR11042">
    <property type="entry name" value="EUKARYOTIC TRANSLATION INITIATION FACTOR 2-ALPHA KINASE EIF2-ALPHA KINASE -RELATED"/>
    <property type="match status" value="1"/>
</dbReference>
<feature type="domain" description="Protein kinase" evidence="6">
    <location>
        <begin position="264"/>
        <end position="523"/>
    </location>
</feature>
<dbReference type="eggNOG" id="KOG1033">
    <property type="taxonomic scope" value="Eukaryota"/>
</dbReference>
<comment type="similarity">
    <text evidence="5">Belongs to the protein kinase superfamily. Ser/Thr protein kinase family. GCN2 subfamily.</text>
</comment>
<keyword evidence="8" id="KW-1185">Reference proteome</keyword>
<evidence type="ECO:0000256" key="4">
    <source>
        <dbReference type="ARBA" id="ARBA00022840"/>
    </source>
</evidence>
<evidence type="ECO:0000313" key="7">
    <source>
        <dbReference type="EMBL" id="EXJ79539.1"/>
    </source>
</evidence>
<comment type="caution">
    <text evidence="7">The sequence shown here is derived from an EMBL/GenBank/DDBJ whole genome shotgun (WGS) entry which is preliminary data.</text>
</comment>
<dbReference type="InterPro" id="IPR008271">
    <property type="entry name" value="Ser/Thr_kinase_AS"/>
</dbReference>
<proteinExistence type="inferred from homology"/>
<dbReference type="CDD" id="cd00180">
    <property type="entry name" value="PKc"/>
    <property type="match status" value="1"/>
</dbReference>
<dbReference type="PROSITE" id="PS50011">
    <property type="entry name" value="PROTEIN_KINASE_DOM"/>
    <property type="match status" value="1"/>
</dbReference>
<dbReference type="Gene3D" id="3.30.200.20">
    <property type="entry name" value="Phosphorylase Kinase, domain 1"/>
    <property type="match status" value="1"/>
</dbReference>
<keyword evidence="2" id="KW-0547">Nucleotide-binding</keyword>
<accession>W9YAZ2</accession>
<evidence type="ECO:0000256" key="5">
    <source>
        <dbReference type="ARBA" id="ARBA00037982"/>
    </source>
</evidence>
<dbReference type="GO" id="GO:0005634">
    <property type="term" value="C:nucleus"/>
    <property type="evidence" value="ECO:0007669"/>
    <property type="project" value="TreeGrafter"/>
</dbReference>
<dbReference type="STRING" id="1182542.W9YAZ2"/>
<dbReference type="InterPro" id="IPR050339">
    <property type="entry name" value="CC_SR_Kinase"/>
</dbReference>
<dbReference type="OrthoDB" id="5979581at2759"/>
<evidence type="ECO:0000313" key="8">
    <source>
        <dbReference type="Proteomes" id="UP000019478"/>
    </source>
</evidence>
<evidence type="ECO:0000259" key="6">
    <source>
        <dbReference type="PROSITE" id="PS50011"/>
    </source>
</evidence>